<keyword evidence="2" id="KW-1185">Reference proteome</keyword>
<proteinExistence type="predicted"/>
<dbReference type="Proteomes" id="UP000298616">
    <property type="component" value="Chromosome"/>
</dbReference>
<dbReference type="KEGG" id="fpf:DCC35_10975"/>
<evidence type="ECO:0000313" key="1">
    <source>
        <dbReference type="EMBL" id="QCK15231.1"/>
    </source>
</evidence>
<reference evidence="1 2" key="1">
    <citation type="submission" date="2018-04" db="EMBL/GenBank/DDBJ databases">
        <title>Complete genome uncultured novel isolate.</title>
        <authorList>
            <person name="Merlino G."/>
        </authorList>
    </citation>
    <scope>NUCLEOTIDE SEQUENCE [LARGE SCALE GENOMIC DNA]</scope>
    <source>
        <strain evidence="2">R1DC9</strain>
    </source>
</reference>
<sequence length="128" mass="14623">MFLACSGDEEPSCAETKITFKLNGEEQVLSSGSRGISINPDWTTHNLYLSASGSSTTYSFQRIFIETQYKRKGRNVIDRFNYEIYIDDVKYEMDFTDHDFKNRVIANGKTCFYATFSGKATTSGDMNW</sequence>
<organism evidence="1 2">
    <name type="scientific">Mangrovivirga cuniculi</name>
    <dbReference type="NCBI Taxonomy" id="2715131"/>
    <lineage>
        <taxon>Bacteria</taxon>
        <taxon>Pseudomonadati</taxon>
        <taxon>Bacteroidota</taxon>
        <taxon>Cytophagia</taxon>
        <taxon>Cytophagales</taxon>
        <taxon>Mangrovivirgaceae</taxon>
        <taxon>Mangrovivirga</taxon>
    </lineage>
</organism>
<name>A0A4D7JHX5_9BACT</name>
<accession>A0A4D7JHX5</accession>
<protein>
    <submittedName>
        <fullName evidence="1">Uncharacterized protein</fullName>
    </submittedName>
</protein>
<gene>
    <name evidence="1" type="ORF">DCC35_10975</name>
</gene>
<dbReference type="EMBL" id="CP028923">
    <property type="protein sequence ID" value="QCK15231.1"/>
    <property type="molecule type" value="Genomic_DNA"/>
</dbReference>
<dbReference type="AlphaFoldDB" id="A0A4D7JHX5"/>
<evidence type="ECO:0000313" key="2">
    <source>
        <dbReference type="Proteomes" id="UP000298616"/>
    </source>
</evidence>